<dbReference type="Gramene" id="KJB77245">
    <property type="protein sequence ID" value="KJB77245"/>
    <property type="gene ID" value="B456_012G127200"/>
</dbReference>
<sequence>MNLRLSSALLTIFLALSALSSSSHATENWSRSMFWSKLQVRDRRLSSDQICHGHSGKCLEETDLDIHRRELSARKYISYAALRMNAVPCNQPGRSYYNCGIGEVANPYSRGCSVLTRCRRFTA</sequence>
<dbReference type="PANTHER" id="PTHR33136">
    <property type="entry name" value="RAPID ALKALINIZATION FACTOR-LIKE"/>
    <property type="match status" value="1"/>
</dbReference>
<dbReference type="GO" id="GO:0040008">
    <property type="term" value="P:regulation of growth"/>
    <property type="evidence" value="ECO:0007669"/>
    <property type="project" value="UniProtKB-ARBA"/>
</dbReference>
<evidence type="ECO:0000256" key="1">
    <source>
        <dbReference type="ARBA" id="ARBA00004613"/>
    </source>
</evidence>
<dbReference type="OrthoDB" id="1863600at2759"/>
<evidence type="ECO:0000256" key="3">
    <source>
        <dbReference type="ARBA" id="ARBA00022525"/>
    </source>
</evidence>
<dbReference type="GO" id="GO:0005576">
    <property type="term" value="C:extracellular region"/>
    <property type="evidence" value="ECO:0007669"/>
    <property type="project" value="UniProtKB-SubCell"/>
</dbReference>
<evidence type="ECO:0000256" key="5">
    <source>
        <dbReference type="ARBA" id="ARBA00022729"/>
    </source>
</evidence>
<keyword evidence="6" id="KW-1015">Disulfide bond</keyword>
<evidence type="ECO:0000313" key="8">
    <source>
        <dbReference type="EMBL" id="KJB77245.1"/>
    </source>
</evidence>
<dbReference type="EMBL" id="JABEZZ010000012">
    <property type="protein sequence ID" value="MBA0601523.1"/>
    <property type="molecule type" value="Genomic_DNA"/>
</dbReference>
<dbReference type="InterPro" id="IPR008801">
    <property type="entry name" value="RALF"/>
</dbReference>
<reference evidence="9" key="3">
    <citation type="submission" date="2020-04" db="EMBL/GenBank/DDBJ databases">
        <authorList>
            <person name="Grover C.E."/>
            <person name="Arick M.A. II"/>
            <person name="Thrash A."/>
            <person name="Conover J.L."/>
            <person name="Sanders W.S."/>
            <person name="Peterson D.G."/>
            <person name="Scheffler J.A."/>
            <person name="Scheffler B.E."/>
            <person name="Wendel J.F."/>
        </authorList>
    </citation>
    <scope>NUCLEOTIDE SEQUENCE</scope>
    <source>
        <strain evidence="9">8</strain>
        <tissue evidence="9">Leaf</tissue>
    </source>
</reference>
<evidence type="ECO:0000256" key="6">
    <source>
        <dbReference type="ARBA" id="ARBA00023157"/>
    </source>
</evidence>
<name>A0A0D2VYS4_GOSRA</name>
<dbReference type="GO" id="GO:0005179">
    <property type="term" value="F:hormone activity"/>
    <property type="evidence" value="ECO:0007669"/>
    <property type="project" value="UniProtKB-KW"/>
</dbReference>
<protein>
    <submittedName>
        <fullName evidence="8">Uncharacterized protein</fullName>
    </submittedName>
</protein>
<dbReference type="Proteomes" id="UP000032304">
    <property type="component" value="Chromosome 12"/>
</dbReference>
<proteinExistence type="inferred from homology"/>
<dbReference type="AlphaFoldDB" id="A0A0D2VYS4"/>
<evidence type="ECO:0000256" key="7">
    <source>
        <dbReference type="SAM" id="SignalP"/>
    </source>
</evidence>
<evidence type="ECO:0000313" key="10">
    <source>
        <dbReference type="Proteomes" id="UP000032304"/>
    </source>
</evidence>
<dbReference type="PANTHER" id="PTHR33136:SF95">
    <property type="entry name" value="PROTEIN RALF-LIKE 33-RELATED"/>
    <property type="match status" value="1"/>
</dbReference>
<dbReference type="GO" id="GO:0019722">
    <property type="term" value="P:calcium-mediated signaling"/>
    <property type="evidence" value="ECO:0007669"/>
    <property type="project" value="TreeGrafter"/>
</dbReference>
<evidence type="ECO:0000256" key="4">
    <source>
        <dbReference type="ARBA" id="ARBA00022702"/>
    </source>
</evidence>
<dbReference type="OMA" id="DQICHGH"/>
<comment type="similarity">
    <text evidence="2">Belongs to the plant rapid alkalinization factor (RALF) family.</text>
</comment>
<evidence type="ECO:0000313" key="11">
    <source>
        <dbReference type="Proteomes" id="UP000593578"/>
    </source>
</evidence>
<reference evidence="9 11" key="2">
    <citation type="journal article" date="2019" name="Genome Biol. Evol.">
        <title>Insights into the evolution of the New World diploid cottons (Gossypium, subgenus Houzingenia) based on genome sequencing.</title>
        <authorList>
            <person name="Grover C.E."/>
            <person name="Arick M.A. 2nd"/>
            <person name="Thrash A."/>
            <person name="Conover J.L."/>
            <person name="Sanders W.S."/>
            <person name="Peterson D.G."/>
            <person name="Frelichowski J.E."/>
            <person name="Scheffler J.A."/>
            <person name="Scheffler B.E."/>
            <person name="Wendel J.F."/>
        </authorList>
    </citation>
    <scope>NUCLEOTIDE SEQUENCE [LARGE SCALE GENOMIC DNA]</scope>
    <source>
        <strain evidence="9">8</strain>
        <tissue evidence="9">Leaf</tissue>
    </source>
</reference>
<dbReference type="Pfam" id="PF05498">
    <property type="entry name" value="RALF"/>
    <property type="match status" value="1"/>
</dbReference>
<keyword evidence="3" id="KW-0964">Secreted</keyword>
<keyword evidence="4" id="KW-0372">Hormone</keyword>
<keyword evidence="10" id="KW-1185">Reference proteome</keyword>
<feature type="signal peptide" evidence="7">
    <location>
        <begin position="1"/>
        <end position="25"/>
    </location>
</feature>
<organism evidence="8 10">
    <name type="scientific">Gossypium raimondii</name>
    <name type="common">Peruvian cotton</name>
    <name type="synonym">Gossypium klotzschianum subsp. raimondii</name>
    <dbReference type="NCBI Taxonomy" id="29730"/>
    <lineage>
        <taxon>Eukaryota</taxon>
        <taxon>Viridiplantae</taxon>
        <taxon>Streptophyta</taxon>
        <taxon>Embryophyta</taxon>
        <taxon>Tracheophyta</taxon>
        <taxon>Spermatophyta</taxon>
        <taxon>Magnoliopsida</taxon>
        <taxon>eudicotyledons</taxon>
        <taxon>Gunneridae</taxon>
        <taxon>Pentapetalae</taxon>
        <taxon>rosids</taxon>
        <taxon>malvids</taxon>
        <taxon>Malvales</taxon>
        <taxon>Malvaceae</taxon>
        <taxon>Malvoideae</taxon>
        <taxon>Gossypium</taxon>
    </lineage>
</organism>
<keyword evidence="5 7" id="KW-0732">Signal</keyword>
<dbReference type="EMBL" id="CM001751">
    <property type="protein sequence ID" value="KJB77245.1"/>
    <property type="molecule type" value="Genomic_DNA"/>
</dbReference>
<accession>A0A0D2VYS4</accession>
<feature type="chain" id="PRO_5036292406" evidence="7">
    <location>
        <begin position="26"/>
        <end position="123"/>
    </location>
</feature>
<comment type="subcellular location">
    <subcellularLocation>
        <location evidence="1">Secreted</location>
    </subcellularLocation>
</comment>
<dbReference type="Proteomes" id="UP000593578">
    <property type="component" value="Unassembled WGS sequence"/>
</dbReference>
<reference evidence="8 10" key="1">
    <citation type="journal article" date="2012" name="Nature">
        <title>Repeated polyploidization of Gossypium genomes and the evolution of spinnable cotton fibres.</title>
        <authorList>
            <person name="Paterson A.H."/>
            <person name="Wendel J.F."/>
            <person name="Gundlach H."/>
            <person name="Guo H."/>
            <person name="Jenkins J."/>
            <person name="Jin D."/>
            <person name="Llewellyn D."/>
            <person name="Showmaker K.C."/>
            <person name="Shu S."/>
            <person name="Udall J."/>
            <person name="Yoo M.J."/>
            <person name="Byers R."/>
            <person name="Chen W."/>
            <person name="Doron-Faigenboim A."/>
            <person name="Duke M.V."/>
            <person name="Gong L."/>
            <person name="Grimwood J."/>
            <person name="Grover C."/>
            <person name="Grupp K."/>
            <person name="Hu G."/>
            <person name="Lee T.H."/>
            <person name="Li J."/>
            <person name="Lin L."/>
            <person name="Liu T."/>
            <person name="Marler B.S."/>
            <person name="Page J.T."/>
            <person name="Roberts A.W."/>
            <person name="Romanel E."/>
            <person name="Sanders W.S."/>
            <person name="Szadkowski E."/>
            <person name="Tan X."/>
            <person name="Tang H."/>
            <person name="Xu C."/>
            <person name="Wang J."/>
            <person name="Wang Z."/>
            <person name="Zhang D."/>
            <person name="Zhang L."/>
            <person name="Ashrafi H."/>
            <person name="Bedon F."/>
            <person name="Bowers J.E."/>
            <person name="Brubaker C.L."/>
            <person name="Chee P.W."/>
            <person name="Das S."/>
            <person name="Gingle A.R."/>
            <person name="Haigler C.H."/>
            <person name="Harker D."/>
            <person name="Hoffmann L.V."/>
            <person name="Hovav R."/>
            <person name="Jones D.C."/>
            <person name="Lemke C."/>
            <person name="Mansoor S."/>
            <person name="ur Rahman M."/>
            <person name="Rainville L.N."/>
            <person name="Rambani A."/>
            <person name="Reddy U.K."/>
            <person name="Rong J.K."/>
            <person name="Saranga Y."/>
            <person name="Scheffler B.E."/>
            <person name="Scheffler J.A."/>
            <person name="Stelly D.M."/>
            <person name="Triplett B.A."/>
            <person name="Van Deynze A."/>
            <person name="Vaslin M.F."/>
            <person name="Waghmare V.N."/>
            <person name="Walford S.A."/>
            <person name="Wright R.J."/>
            <person name="Zaki E.A."/>
            <person name="Zhang T."/>
            <person name="Dennis E.S."/>
            <person name="Mayer K.F."/>
            <person name="Peterson D.G."/>
            <person name="Rokhsar D.S."/>
            <person name="Wang X."/>
            <person name="Schmutz J."/>
        </authorList>
    </citation>
    <scope>NUCLEOTIDE SEQUENCE [LARGE SCALE GENOMIC DNA]</scope>
</reference>
<evidence type="ECO:0000313" key="9">
    <source>
        <dbReference type="EMBL" id="MBA0601523.1"/>
    </source>
</evidence>
<gene>
    <name evidence="8" type="ORF">B456_012G127200</name>
    <name evidence="9" type="ORF">Gorai_004697</name>
</gene>
<evidence type="ECO:0000256" key="2">
    <source>
        <dbReference type="ARBA" id="ARBA00009178"/>
    </source>
</evidence>
<dbReference type="GO" id="GO:0009506">
    <property type="term" value="C:plasmodesma"/>
    <property type="evidence" value="ECO:0007669"/>
    <property type="project" value="TreeGrafter"/>
</dbReference>
<dbReference type="KEGG" id="gra:105778818"/>